<feature type="transmembrane region" description="Helical" evidence="2">
    <location>
        <begin position="69"/>
        <end position="90"/>
    </location>
</feature>
<evidence type="ECO:0000256" key="1">
    <source>
        <dbReference type="SAM" id="MobiDB-lite"/>
    </source>
</evidence>
<sequence>MALSEEEQRLLEQMEKALTADDPKLAHTMRGDHTPRVLRRKQAVLAGFGFLAGVLLLIGGVAINGGAFWFISVIGFILMLAGTVFGLRAYQPASESEQPTPPSRSRVGQGGGSGSDAFMSKMEERWRRRQGEDR</sequence>
<organism evidence="3 4">
    <name type="scientific">Propioniferax innocua</name>
    <dbReference type="NCBI Taxonomy" id="1753"/>
    <lineage>
        <taxon>Bacteria</taxon>
        <taxon>Bacillati</taxon>
        <taxon>Actinomycetota</taxon>
        <taxon>Actinomycetes</taxon>
        <taxon>Propionibacteriales</taxon>
        <taxon>Propionibacteriaceae</taxon>
        <taxon>Propioniferax</taxon>
    </lineage>
</organism>
<evidence type="ECO:0000313" key="3">
    <source>
        <dbReference type="EMBL" id="TQL57714.1"/>
    </source>
</evidence>
<name>A0A542ZBJ4_9ACTN</name>
<dbReference type="EMBL" id="VFOR01000002">
    <property type="protein sequence ID" value="TQL57714.1"/>
    <property type="molecule type" value="Genomic_DNA"/>
</dbReference>
<dbReference type="AlphaFoldDB" id="A0A542ZBJ4"/>
<feature type="compositionally biased region" description="Basic and acidic residues" evidence="1">
    <location>
        <begin position="121"/>
        <end position="134"/>
    </location>
</feature>
<gene>
    <name evidence="3" type="ORF">FB460_1554</name>
</gene>
<dbReference type="OrthoDB" id="5244024at2"/>
<keyword evidence="2" id="KW-1133">Transmembrane helix</keyword>
<proteinExistence type="predicted"/>
<keyword evidence="2" id="KW-0472">Membrane</keyword>
<evidence type="ECO:0000313" key="4">
    <source>
        <dbReference type="Proteomes" id="UP000316196"/>
    </source>
</evidence>
<keyword evidence="4" id="KW-1185">Reference proteome</keyword>
<feature type="transmembrane region" description="Helical" evidence="2">
    <location>
        <begin position="43"/>
        <end position="63"/>
    </location>
</feature>
<dbReference type="RefSeq" id="WP_142093562.1">
    <property type="nucleotide sequence ID" value="NZ_BAAAMD010000003.1"/>
</dbReference>
<accession>A0A542ZBJ4</accession>
<comment type="caution">
    <text evidence="3">The sequence shown here is derived from an EMBL/GenBank/DDBJ whole genome shotgun (WGS) entry which is preliminary data.</text>
</comment>
<dbReference type="Pfam" id="PF11239">
    <property type="entry name" value="DUF3040"/>
    <property type="match status" value="1"/>
</dbReference>
<dbReference type="Proteomes" id="UP000316196">
    <property type="component" value="Unassembled WGS sequence"/>
</dbReference>
<evidence type="ECO:0000256" key="2">
    <source>
        <dbReference type="SAM" id="Phobius"/>
    </source>
</evidence>
<protein>
    <submittedName>
        <fullName evidence="3">DUF3040 family protein</fullName>
    </submittedName>
</protein>
<dbReference type="InterPro" id="IPR021401">
    <property type="entry name" value="DUF3040"/>
</dbReference>
<keyword evidence="2" id="KW-0812">Transmembrane</keyword>
<reference evidence="3 4" key="1">
    <citation type="submission" date="2019-06" db="EMBL/GenBank/DDBJ databases">
        <title>Sequencing the genomes of 1000 actinobacteria strains.</title>
        <authorList>
            <person name="Klenk H.-P."/>
        </authorList>
    </citation>
    <scope>NUCLEOTIDE SEQUENCE [LARGE SCALE GENOMIC DNA]</scope>
    <source>
        <strain evidence="3 4">DSM 8251</strain>
    </source>
</reference>
<feature type="region of interest" description="Disordered" evidence="1">
    <location>
        <begin position="92"/>
        <end position="134"/>
    </location>
</feature>